<accession>A0A939SUQ6</accession>
<name>A0A939SUQ6_KLEPN</name>
<proteinExistence type="predicted"/>
<comment type="caution">
    <text evidence="1">The sequence shown here is derived from an EMBL/GenBank/DDBJ whole genome shotgun (WGS) entry which is preliminary data.</text>
</comment>
<sequence>MTDHAAAFYLDEVNRLKIIQDVVDRLTTPMAAQRLVFPTADAFVALP</sequence>
<protein>
    <submittedName>
        <fullName evidence="1">Uncharacterized protein</fullName>
    </submittedName>
</protein>
<organism evidence="1 2">
    <name type="scientific">Klebsiella pneumoniae</name>
    <dbReference type="NCBI Taxonomy" id="573"/>
    <lineage>
        <taxon>Bacteria</taxon>
        <taxon>Pseudomonadati</taxon>
        <taxon>Pseudomonadota</taxon>
        <taxon>Gammaproteobacteria</taxon>
        <taxon>Enterobacterales</taxon>
        <taxon>Enterobacteriaceae</taxon>
        <taxon>Klebsiella/Raoultella group</taxon>
        <taxon>Klebsiella</taxon>
        <taxon>Klebsiella pneumoniae complex</taxon>
    </lineage>
</organism>
<gene>
    <name evidence="1" type="ORF">J4734_23855</name>
</gene>
<dbReference type="Proteomes" id="UP000664620">
    <property type="component" value="Unassembled WGS sequence"/>
</dbReference>
<evidence type="ECO:0000313" key="1">
    <source>
        <dbReference type="EMBL" id="MBO2029575.1"/>
    </source>
</evidence>
<dbReference type="EMBL" id="JAGETO010000131">
    <property type="protein sequence ID" value="MBO2029575.1"/>
    <property type="molecule type" value="Genomic_DNA"/>
</dbReference>
<evidence type="ECO:0000313" key="2">
    <source>
        <dbReference type="Proteomes" id="UP000664620"/>
    </source>
</evidence>
<reference evidence="1" key="1">
    <citation type="submission" date="2021-03" db="EMBL/GenBank/DDBJ databases">
        <title>Molecular epidemiology and mechanisms of colistin and carbapenem resistance in Enterobacteriaceae from clinical isolates, the environment and porcine samples in Pretoria, South Africa.</title>
        <authorList>
            <person name="Bogoshi D."/>
            <person name="Mbelle N.M."/>
            <person name="Naidoo V."/>
            <person name="Osei Sekyere J."/>
        </authorList>
    </citation>
    <scope>NUCLEOTIDE SEQUENCE</scope>
    <source>
        <strain evidence="1">C034</strain>
    </source>
</reference>
<dbReference type="AlphaFoldDB" id="A0A939SUQ6"/>